<dbReference type="PANTHER" id="PTHR30093">
    <property type="entry name" value="GENERAL SECRETION PATHWAY PROTEIN G"/>
    <property type="match status" value="1"/>
</dbReference>
<name>A0A5B9W655_9BACT</name>
<organism evidence="3 4">
    <name type="scientific">Aquisphaera giovannonii</name>
    <dbReference type="NCBI Taxonomy" id="406548"/>
    <lineage>
        <taxon>Bacteria</taxon>
        <taxon>Pseudomonadati</taxon>
        <taxon>Planctomycetota</taxon>
        <taxon>Planctomycetia</taxon>
        <taxon>Isosphaerales</taxon>
        <taxon>Isosphaeraceae</taxon>
        <taxon>Aquisphaera</taxon>
    </lineage>
</organism>
<dbReference type="AlphaFoldDB" id="A0A5B9W655"/>
<dbReference type="Pfam" id="PF07596">
    <property type="entry name" value="SBP_bac_10"/>
    <property type="match status" value="1"/>
</dbReference>
<feature type="transmembrane region" description="Helical" evidence="1">
    <location>
        <begin position="12"/>
        <end position="36"/>
    </location>
</feature>
<dbReference type="Proteomes" id="UP000324233">
    <property type="component" value="Chromosome"/>
</dbReference>
<evidence type="ECO:0000313" key="4">
    <source>
        <dbReference type="Proteomes" id="UP000324233"/>
    </source>
</evidence>
<dbReference type="InterPro" id="IPR012902">
    <property type="entry name" value="N_methyl_site"/>
</dbReference>
<evidence type="ECO:0000256" key="1">
    <source>
        <dbReference type="SAM" id="Phobius"/>
    </source>
</evidence>
<keyword evidence="1" id="KW-1133">Transmembrane helix</keyword>
<evidence type="ECO:0000313" key="3">
    <source>
        <dbReference type="EMBL" id="QEH35605.1"/>
    </source>
</evidence>
<dbReference type="PROSITE" id="PS00409">
    <property type="entry name" value="PROKAR_NTER_METHYL"/>
    <property type="match status" value="1"/>
</dbReference>
<keyword evidence="4" id="KW-1185">Reference proteome</keyword>
<dbReference type="EMBL" id="CP042997">
    <property type="protein sequence ID" value="QEH35605.1"/>
    <property type="molecule type" value="Genomic_DNA"/>
</dbReference>
<evidence type="ECO:0000259" key="2">
    <source>
        <dbReference type="Pfam" id="PF07596"/>
    </source>
</evidence>
<dbReference type="SUPFAM" id="SSF54523">
    <property type="entry name" value="Pili subunits"/>
    <property type="match status" value="1"/>
</dbReference>
<dbReference type="OrthoDB" id="209901at2"/>
<gene>
    <name evidence="3" type="ORF">OJF2_41580</name>
</gene>
<dbReference type="InterPro" id="IPR011453">
    <property type="entry name" value="DUF1559"/>
</dbReference>
<reference evidence="3 4" key="1">
    <citation type="submission" date="2019-08" db="EMBL/GenBank/DDBJ databases">
        <title>Deep-cultivation of Planctomycetes and their phenomic and genomic characterization uncovers novel biology.</title>
        <authorList>
            <person name="Wiegand S."/>
            <person name="Jogler M."/>
            <person name="Boedeker C."/>
            <person name="Pinto D."/>
            <person name="Vollmers J."/>
            <person name="Rivas-Marin E."/>
            <person name="Kohn T."/>
            <person name="Peeters S.H."/>
            <person name="Heuer A."/>
            <person name="Rast P."/>
            <person name="Oberbeckmann S."/>
            <person name="Bunk B."/>
            <person name="Jeske O."/>
            <person name="Meyerdierks A."/>
            <person name="Storesund J.E."/>
            <person name="Kallscheuer N."/>
            <person name="Luecker S."/>
            <person name="Lage O.M."/>
            <person name="Pohl T."/>
            <person name="Merkel B.J."/>
            <person name="Hornburger P."/>
            <person name="Mueller R.-W."/>
            <person name="Bruemmer F."/>
            <person name="Labrenz M."/>
            <person name="Spormann A.M."/>
            <person name="Op den Camp H."/>
            <person name="Overmann J."/>
            <person name="Amann R."/>
            <person name="Jetten M.S.M."/>
            <person name="Mascher T."/>
            <person name="Medema M.H."/>
            <person name="Devos D.P."/>
            <person name="Kaster A.-K."/>
            <person name="Ovreas L."/>
            <person name="Rohde M."/>
            <person name="Galperin M.Y."/>
            <person name="Jogler C."/>
        </authorList>
    </citation>
    <scope>NUCLEOTIDE SEQUENCE [LARGE SCALE GENOMIC DNA]</scope>
    <source>
        <strain evidence="3 4">OJF2</strain>
    </source>
</reference>
<keyword evidence="1" id="KW-0472">Membrane</keyword>
<dbReference type="NCBIfam" id="TIGR04294">
    <property type="entry name" value="pre_pil_HX9DG"/>
    <property type="match status" value="1"/>
</dbReference>
<dbReference type="NCBIfam" id="TIGR02532">
    <property type="entry name" value="IV_pilin_GFxxxE"/>
    <property type="match status" value="1"/>
</dbReference>
<sequence>MNSATNRERPSGFTLIELLVVIAIIAVLIALLLPAVQSAREAARRAQCTNNLKQIGLATATYASATDVFPPGHLGAPVWPGAYYSGPSVFPHILPQMEQTPAYNAMNFSLSVHDAQNSTVAGIAIATLACPSDPSALELTPLTANYVPNKSMQAHTNYAACRGLWFIESRENPADPCIPTLSASAYGVIFPNSAVKYAGIIDGTSNTMIFSEQALGMINASSRGDYGLWHNGYWYYSHFDTSLAPNACRQLTAQINNGWWWVMNFDASSFHPGGVNAAFADGSVRFVKDTINSWPVDNSDAGYATPIGVNSWAGSCGDWNIGTARPGVWQALSTRAGSEVLSADQF</sequence>
<proteinExistence type="predicted"/>
<feature type="domain" description="DUF1559" evidence="2">
    <location>
        <begin position="37"/>
        <end position="292"/>
    </location>
</feature>
<protein>
    <submittedName>
        <fullName evidence="3">Putative major pilin subunit</fullName>
    </submittedName>
</protein>
<dbReference type="InterPro" id="IPR027558">
    <property type="entry name" value="Pre_pil_HX9DG_C"/>
</dbReference>
<dbReference type="Pfam" id="PF07963">
    <property type="entry name" value="N_methyl"/>
    <property type="match status" value="1"/>
</dbReference>
<dbReference type="PANTHER" id="PTHR30093:SF2">
    <property type="entry name" value="TYPE II SECRETION SYSTEM PROTEIN H"/>
    <property type="match status" value="1"/>
</dbReference>
<keyword evidence="1" id="KW-0812">Transmembrane</keyword>
<dbReference type="RefSeq" id="WP_148595386.1">
    <property type="nucleotide sequence ID" value="NZ_CP042997.1"/>
</dbReference>
<dbReference type="Gene3D" id="3.30.700.10">
    <property type="entry name" value="Glycoprotein, Type 4 Pilin"/>
    <property type="match status" value="1"/>
</dbReference>
<accession>A0A5B9W655</accession>
<dbReference type="InterPro" id="IPR045584">
    <property type="entry name" value="Pilin-like"/>
</dbReference>
<dbReference type="KEGG" id="agv:OJF2_41580"/>